<protein>
    <submittedName>
        <fullName evidence="3">Uncharacterized protein</fullName>
    </submittedName>
</protein>
<dbReference type="WBParaSite" id="nRc.2.0.1.t18061-RA">
    <property type="protein sequence ID" value="nRc.2.0.1.t18061-RA"/>
    <property type="gene ID" value="nRc.2.0.1.g18061"/>
</dbReference>
<proteinExistence type="predicted"/>
<evidence type="ECO:0000313" key="3">
    <source>
        <dbReference type="WBParaSite" id="nRc.2.0.1.t18061-RA"/>
    </source>
</evidence>
<accession>A0A915IW95</accession>
<organism evidence="2 3">
    <name type="scientific">Romanomermis culicivorax</name>
    <name type="common">Nematode worm</name>
    <dbReference type="NCBI Taxonomy" id="13658"/>
    <lineage>
        <taxon>Eukaryota</taxon>
        <taxon>Metazoa</taxon>
        <taxon>Ecdysozoa</taxon>
        <taxon>Nematoda</taxon>
        <taxon>Enoplea</taxon>
        <taxon>Dorylaimia</taxon>
        <taxon>Mermithida</taxon>
        <taxon>Mermithoidea</taxon>
        <taxon>Mermithidae</taxon>
        <taxon>Romanomermis</taxon>
    </lineage>
</organism>
<name>A0A915IW95_ROMCU</name>
<dbReference type="AlphaFoldDB" id="A0A915IW95"/>
<feature type="compositionally biased region" description="Basic and acidic residues" evidence="1">
    <location>
        <begin position="1"/>
        <end position="12"/>
    </location>
</feature>
<keyword evidence="2" id="KW-1185">Reference proteome</keyword>
<feature type="region of interest" description="Disordered" evidence="1">
    <location>
        <begin position="1"/>
        <end position="26"/>
    </location>
</feature>
<evidence type="ECO:0000313" key="2">
    <source>
        <dbReference type="Proteomes" id="UP000887565"/>
    </source>
</evidence>
<dbReference type="Proteomes" id="UP000887565">
    <property type="component" value="Unplaced"/>
</dbReference>
<sequence length="81" mass="8992">MIKTRDVSDTRTRNGTSDGPMAKNLPSADAYASARVKEDILKAASELVLNELDASRPRPNLYYFYICIGIHLLDNQCSSTQ</sequence>
<reference evidence="3" key="1">
    <citation type="submission" date="2022-11" db="UniProtKB">
        <authorList>
            <consortium name="WormBaseParasite"/>
        </authorList>
    </citation>
    <scope>IDENTIFICATION</scope>
</reference>
<evidence type="ECO:0000256" key="1">
    <source>
        <dbReference type="SAM" id="MobiDB-lite"/>
    </source>
</evidence>